<accession>A0A979GQT3</accession>
<organism evidence="2 3">
    <name type="scientific">Chitinophaga pinensis (strain ATCC 43595 / DSM 2588 / LMG 13176 / NBRC 15968 / NCIMB 11800 / UQM 2034)</name>
    <dbReference type="NCBI Taxonomy" id="485918"/>
    <lineage>
        <taxon>Bacteria</taxon>
        <taxon>Pseudomonadati</taxon>
        <taxon>Bacteroidota</taxon>
        <taxon>Chitinophagia</taxon>
        <taxon>Chitinophagales</taxon>
        <taxon>Chitinophagaceae</taxon>
        <taxon>Chitinophaga</taxon>
    </lineage>
</organism>
<dbReference type="PROSITE" id="PS51462">
    <property type="entry name" value="NUDIX"/>
    <property type="match status" value="1"/>
</dbReference>
<keyword evidence="2" id="KW-0378">Hydrolase</keyword>
<reference evidence="3" key="1">
    <citation type="submission" date="2009-08" db="EMBL/GenBank/DDBJ databases">
        <title>The complete genome of Chitinophaga pinensis DSM 2588.</title>
        <authorList>
            <consortium name="US DOE Joint Genome Institute (JGI-PGF)"/>
            <person name="Lucas S."/>
            <person name="Copeland A."/>
            <person name="Lapidus A."/>
            <person name="Glavina del Rio T."/>
            <person name="Dalin E."/>
            <person name="Tice H."/>
            <person name="Bruce D."/>
            <person name="Goodwin L."/>
            <person name="Pitluck S."/>
            <person name="Kyrpides N."/>
            <person name="Mavromatis K."/>
            <person name="Ivanova N."/>
            <person name="Mikhailova N."/>
            <person name="Sims D."/>
            <person name="Meinche L."/>
            <person name="Brettin T."/>
            <person name="Detter J.C."/>
            <person name="Han C."/>
            <person name="Larimer F."/>
            <person name="Land M."/>
            <person name="Hauser L."/>
            <person name="Markowitz V."/>
            <person name="Cheng J.-F."/>
            <person name="Hugenholtz P."/>
            <person name="Woyke T."/>
            <person name="Wu D."/>
            <person name="Spring S."/>
            <person name="Klenk H.-P."/>
            <person name="Eisen J.A."/>
        </authorList>
    </citation>
    <scope>NUCLEOTIDE SEQUENCE [LARGE SCALE GENOMIC DNA]</scope>
    <source>
        <strain evidence="3">ATCC 43595 / DSM 2588 / LMG 13176 / NBRC 15968 / NCIMB 11800 / UQM 2034</strain>
    </source>
</reference>
<protein>
    <submittedName>
        <fullName evidence="2">NUDIX hydrolase</fullName>
    </submittedName>
</protein>
<dbReference type="EMBL" id="CP001699">
    <property type="protein sequence ID" value="ACU60363.1"/>
    <property type="molecule type" value="Genomic_DNA"/>
</dbReference>
<evidence type="ECO:0000313" key="2">
    <source>
        <dbReference type="EMBL" id="ACU60363.1"/>
    </source>
</evidence>
<dbReference type="GO" id="GO:0016787">
    <property type="term" value="F:hydrolase activity"/>
    <property type="evidence" value="ECO:0007669"/>
    <property type="project" value="UniProtKB-KW"/>
</dbReference>
<dbReference type="InterPro" id="IPR054105">
    <property type="entry name" value="WHD_NrtR"/>
</dbReference>
<dbReference type="OrthoDB" id="9786141at2"/>
<dbReference type="Pfam" id="PF21906">
    <property type="entry name" value="WHD_NrtR"/>
    <property type="match status" value="1"/>
</dbReference>
<evidence type="ECO:0000313" key="3">
    <source>
        <dbReference type="Proteomes" id="UP000002215"/>
    </source>
</evidence>
<dbReference type="Proteomes" id="UP000002215">
    <property type="component" value="Chromosome"/>
</dbReference>
<proteinExistence type="predicted"/>
<gene>
    <name evidence="2" type="ordered locus">Cpin_2884</name>
</gene>
<dbReference type="InterPro" id="IPR015797">
    <property type="entry name" value="NUDIX_hydrolase-like_dom_sf"/>
</dbReference>
<dbReference type="Pfam" id="PF00293">
    <property type="entry name" value="NUDIX"/>
    <property type="match status" value="1"/>
</dbReference>
<dbReference type="PANTHER" id="PTHR43736">
    <property type="entry name" value="ADP-RIBOSE PYROPHOSPHATASE"/>
    <property type="match status" value="1"/>
</dbReference>
<name>A0A979GQT3_CHIPD</name>
<dbReference type="InterPro" id="IPR036388">
    <property type="entry name" value="WH-like_DNA-bd_sf"/>
</dbReference>
<dbReference type="AlphaFoldDB" id="A0A979GQT3"/>
<feature type="domain" description="Nudix hydrolase" evidence="1">
    <location>
        <begin position="19"/>
        <end position="171"/>
    </location>
</feature>
<dbReference type="CDD" id="cd18873">
    <property type="entry name" value="NUDIX_NadM_like"/>
    <property type="match status" value="1"/>
</dbReference>
<sequence>MQTEEEFRDFILNGHLYYIPHVTIDCAIFGYHAQQLKLLLIKHRNIDNWSLPGGYIKRAEKLLDAANRNIKDRTGIDNLFLQQFKTFGDPDRIQFDKFDKKKWLEDTGLPSWEGNWLINQTISVGFYAITDFSKTRLQTDFITEACAWFDINNLPPLEYDHDEMVQEAMHTMRLHLYHYPIGLNMLPEKFTLSEIHALYETLLGKKLDVSNFPKKLLALRLLKKLDEKRSIGAHRSPHLYSFDKEMYALALKEGLVLS</sequence>
<dbReference type="PANTHER" id="PTHR43736:SF4">
    <property type="entry name" value="SLR1690 PROTEIN"/>
    <property type="match status" value="1"/>
</dbReference>
<evidence type="ECO:0000259" key="1">
    <source>
        <dbReference type="PROSITE" id="PS51462"/>
    </source>
</evidence>
<dbReference type="KEGG" id="cpi:Cpin_2884"/>
<dbReference type="SUPFAM" id="SSF55811">
    <property type="entry name" value="Nudix"/>
    <property type="match status" value="1"/>
</dbReference>
<reference evidence="2 3" key="2">
    <citation type="journal article" date="2010" name="Stand. Genomic Sci.">
        <title>Complete genome sequence of Chitinophaga pinensis type strain (UQM 2034).</title>
        <authorList>
            <person name="Glavina Del Rio T."/>
            <person name="Abt B."/>
            <person name="Spring S."/>
            <person name="Lapidus A."/>
            <person name="Nolan M."/>
            <person name="Tice H."/>
            <person name="Copeland A."/>
            <person name="Cheng J.F."/>
            <person name="Chen F."/>
            <person name="Bruce D."/>
            <person name="Goodwin L."/>
            <person name="Pitluck S."/>
            <person name="Ivanova N."/>
            <person name="Mavromatis K."/>
            <person name="Mikhailova N."/>
            <person name="Pati A."/>
            <person name="Chen A."/>
            <person name="Palaniappan K."/>
            <person name="Land M."/>
            <person name="Hauser L."/>
            <person name="Chang Y.J."/>
            <person name="Jeffries C.D."/>
            <person name="Chain P."/>
            <person name="Saunders E."/>
            <person name="Detter J.C."/>
            <person name="Brettin T."/>
            <person name="Rohde M."/>
            <person name="Goker M."/>
            <person name="Bristow J."/>
            <person name="Eisen J.A."/>
            <person name="Markowitz V."/>
            <person name="Hugenholtz P."/>
            <person name="Kyrpides N.C."/>
            <person name="Klenk H.P."/>
            <person name="Lucas S."/>
        </authorList>
    </citation>
    <scope>NUCLEOTIDE SEQUENCE [LARGE SCALE GENOMIC DNA]</scope>
    <source>
        <strain evidence="3">ATCC 43595 / DSM 2588 / LMG 13176 / NBRC 15968 / NCIMB 11800 / UQM 2034</strain>
    </source>
</reference>
<dbReference type="InterPro" id="IPR000086">
    <property type="entry name" value="NUDIX_hydrolase_dom"/>
</dbReference>
<dbReference type="Gene3D" id="1.10.10.10">
    <property type="entry name" value="Winged helix-like DNA-binding domain superfamily/Winged helix DNA-binding domain"/>
    <property type="match status" value="1"/>
</dbReference>
<dbReference type="Gene3D" id="3.90.79.10">
    <property type="entry name" value="Nucleoside Triphosphate Pyrophosphohydrolase"/>
    <property type="match status" value="1"/>
</dbReference>
<dbReference type="RefSeq" id="WP_012790539.1">
    <property type="nucleotide sequence ID" value="NC_013132.1"/>
</dbReference>